<dbReference type="Proteomes" id="UP000249467">
    <property type="component" value="Unassembled WGS sequence"/>
</dbReference>
<evidence type="ECO:0000256" key="1">
    <source>
        <dbReference type="ARBA" id="ARBA00009981"/>
    </source>
</evidence>
<comment type="function">
    <text evidence="2">Antitoxin component of a type II toxin-antitoxin (TA) system.</text>
</comment>
<comment type="similarity">
    <text evidence="1 2">Belongs to the phD/YefM antitoxin family.</text>
</comment>
<gene>
    <name evidence="3" type="ORF">DCF19_18045</name>
</gene>
<dbReference type="PANTHER" id="PTHR33713">
    <property type="entry name" value="ANTITOXIN YAFN-RELATED"/>
    <property type="match status" value="1"/>
</dbReference>
<dbReference type="InterPro" id="IPR036165">
    <property type="entry name" value="YefM-like_sf"/>
</dbReference>
<dbReference type="EMBL" id="QBML01000028">
    <property type="protein sequence ID" value="PZO37767.1"/>
    <property type="molecule type" value="Genomic_DNA"/>
</dbReference>
<evidence type="ECO:0000313" key="4">
    <source>
        <dbReference type="Proteomes" id="UP000249467"/>
    </source>
</evidence>
<reference evidence="3 4" key="2">
    <citation type="submission" date="2018-06" db="EMBL/GenBank/DDBJ databases">
        <title>Metagenomic assembly of (sub)arctic Cyanobacteria and their associated microbiome from non-axenic cultures.</title>
        <authorList>
            <person name="Baurain D."/>
        </authorList>
    </citation>
    <scope>NUCLEOTIDE SEQUENCE [LARGE SCALE GENOMIC DNA]</scope>
    <source>
        <strain evidence="3">ULC066bin1</strain>
    </source>
</reference>
<comment type="caution">
    <text evidence="3">The sequence shown here is derived from an EMBL/GenBank/DDBJ whole genome shotgun (WGS) entry which is preliminary data.</text>
</comment>
<dbReference type="Gene3D" id="1.10.1220.170">
    <property type="match status" value="1"/>
</dbReference>
<name>A0A2W4W2R7_9CYAN</name>
<organism evidence="3 4">
    <name type="scientific">Pseudanabaena frigida</name>
    <dbReference type="NCBI Taxonomy" id="945775"/>
    <lineage>
        <taxon>Bacteria</taxon>
        <taxon>Bacillati</taxon>
        <taxon>Cyanobacteriota</taxon>
        <taxon>Cyanophyceae</taxon>
        <taxon>Pseudanabaenales</taxon>
        <taxon>Pseudanabaenaceae</taxon>
        <taxon>Pseudanabaena</taxon>
    </lineage>
</organism>
<evidence type="ECO:0000256" key="2">
    <source>
        <dbReference type="RuleBase" id="RU362080"/>
    </source>
</evidence>
<dbReference type="InterPro" id="IPR006442">
    <property type="entry name" value="Antitoxin_Phd/YefM"/>
</dbReference>
<dbReference type="InterPro" id="IPR051405">
    <property type="entry name" value="phD/YefM_antitoxin"/>
</dbReference>
<dbReference type="PANTHER" id="PTHR33713:SF6">
    <property type="entry name" value="ANTITOXIN YEFM"/>
    <property type="match status" value="1"/>
</dbReference>
<dbReference type="AlphaFoldDB" id="A0A2W4W2R7"/>
<dbReference type="SUPFAM" id="SSF143120">
    <property type="entry name" value="YefM-like"/>
    <property type="match status" value="1"/>
</dbReference>
<proteinExistence type="inferred from homology"/>
<accession>A0A2W4W2R7</accession>
<evidence type="ECO:0000313" key="3">
    <source>
        <dbReference type="EMBL" id="PZO37767.1"/>
    </source>
</evidence>
<sequence length="100" mass="11225">MSMTFSINYNQALSQFDEICDRVIAEKDFVILERGDRENVALISAQELTSILETLHLLKSPKNAIRLFEALEEADSRTVLPKTLNELKQEVGLGTAKETA</sequence>
<protein>
    <recommendedName>
        <fullName evidence="2">Antitoxin</fullName>
    </recommendedName>
</protein>
<dbReference type="Pfam" id="PF02604">
    <property type="entry name" value="PhdYeFM_antitox"/>
    <property type="match status" value="1"/>
</dbReference>
<reference evidence="3 4" key="1">
    <citation type="submission" date="2018-04" db="EMBL/GenBank/DDBJ databases">
        <authorList>
            <person name="Go L.Y."/>
            <person name="Mitchell J.A."/>
        </authorList>
    </citation>
    <scope>NUCLEOTIDE SEQUENCE [LARGE SCALE GENOMIC DNA]</scope>
    <source>
        <strain evidence="3">ULC066bin1</strain>
    </source>
</reference>